<proteinExistence type="inferred from homology"/>
<feature type="transmembrane region" description="Helical" evidence="7">
    <location>
        <begin position="75"/>
        <end position="95"/>
    </location>
</feature>
<dbReference type="InterPro" id="IPR000620">
    <property type="entry name" value="EamA_dom"/>
</dbReference>
<feature type="transmembrane region" description="Helical" evidence="7">
    <location>
        <begin position="44"/>
        <end position="63"/>
    </location>
</feature>
<dbReference type="Proteomes" id="UP000439780">
    <property type="component" value="Unassembled WGS sequence"/>
</dbReference>
<dbReference type="OrthoDB" id="2352272at2"/>
<feature type="transmembrane region" description="Helical" evidence="7">
    <location>
        <begin position="279"/>
        <end position="297"/>
    </location>
</feature>
<evidence type="ECO:0000256" key="5">
    <source>
        <dbReference type="ARBA" id="ARBA00023136"/>
    </source>
</evidence>
<dbReference type="InterPro" id="IPR037185">
    <property type="entry name" value="EmrE-like"/>
</dbReference>
<accession>A0A845ABS6</accession>
<evidence type="ECO:0000313" key="9">
    <source>
        <dbReference type="EMBL" id="MXP27902.1"/>
    </source>
</evidence>
<reference evidence="9 10" key="1">
    <citation type="submission" date="2019-12" db="EMBL/GenBank/DDBJ databases">
        <title>Genomic-based taxomic classification of the family Erythrobacteraceae.</title>
        <authorList>
            <person name="Xu L."/>
        </authorList>
    </citation>
    <scope>NUCLEOTIDE SEQUENCE [LARGE SCALE GENOMIC DNA]</scope>
    <source>
        <strain evidence="9 10">KEMB 9005-328</strain>
    </source>
</reference>
<evidence type="ECO:0000259" key="8">
    <source>
        <dbReference type="Pfam" id="PF00892"/>
    </source>
</evidence>
<organism evidence="9 10">
    <name type="scientific">Qipengyuania algicida</name>
    <dbReference type="NCBI Taxonomy" id="1836209"/>
    <lineage>
        <taxon>Bacteria</taxon>
        <taxon>Pseudomonadati</taxon>
        <taxon>Pseudomonadota</taxon>
        <taxon>Alphaproteobacteria</taxon>
        <taxon>Sphingomonadales</taxon>
        <taxon>Erythrobacteraceae</taxon>
        <taxon>Qipengyuania</taxon>
    </lineage>
</organism>
<feature type="transmembrane region" description="Helical" evidence="7">
    <location>
        <begin position="255"/>
        <end position="273"/>
    </location>
</feature>
<dbReference type="AlphaFoldDB" id="A0A845ABS6"/>
<dbReference type="Pfam" id="PF00892">
    <property type="entry name" value="EamA"/>
    <property type="match status" value="2"/>
</dbReference>
<feature type="transmembrane region" description="Helical" evidence="7">
    <location>
        <begin position="130"/>
        <end position="147"/>
    </location>
</feature>
<keyword evidence="10" id="KW-1185">Reference proteome</keyword>
<evidence type="ECO:0000256" key="1">
    <source>
        <dbReference type="ARBA" id="ARBA00004141"/>
    </source>
</evidence>
<evidence type="ECO:0000256" key="4">
    <source>
        <dbReference type="ARBA" id="ARBA00022989"/>
    </source>
</evidence>
<feature type="transmembrane region" description="Helical" evidence="7">
    <location>
        <begin position="101"/>
        <end position="123"/>
    </location>
</feature>
<feature type="domain" description="EamA" evidence="8">
    <location>
        <begin position="161"/>
        <end position="297"/>
    </location>
</feature>
<dbReference type="EMBL" id="WTYA01000002">
    <property type="protein sequence ID" value="MXP27902.1"/>
    <property type="molecule type" value="Genomic_DNA"/>
</dbReference>
<sequence length="325" mass="34099">MTEPAPHALLRPGIAIPFVLTALIWGSTWYVITGQIAGISAHWAIAFRFAMATPAMFLLAAIMHRRLAMPRAAHLLALAMGLFQFSGNYTFVYMAELHLTSGIVALLIGMMMVPNAILGRILLGQPITRRFIIGSIIALGGIGLLLVNEARLAPLGGSVAWGAGLALIAMLSASIANVIQAGPAGKGLPLPTLLSWSMLYGTAIDIVLALVLSGAPQFPSDLHYWIGTAWLALAGSVVTFPLYYGLVRQLGAGRAAYNGVLVVVIAMVISTLLEGYRWTGLAMAGAVLAMIGLVIALRARQVAPAGGDQSASVPSAARMAVRPER</sequence>
<feature type="transmembrane region" description="Helical" evidence="7">
    <location>
        <begin position="12"/>
        <end position="32"/>
    </location>
</feature>
<protein>
    <submittedName>
        <fullName evidence="9">EamA family transporter</fullName>
    </submittedName>
</protein>
<comment type="similarity">
    <text evidence="2">Belongs to the EamA transporter family.</text>
</comment>
<dbReference type="SUPFAM" id="SSF103481">
    <property type="entry name" value="Multidrug resistance efflux transporter EmrE"/>
    <property type="match status" value="2"/>
</dbReference>
<evidence type="ECO:0000256" key="2">
    <source>
        <dbReference type="ARBA" id="ARBA00007362"/>
    </source>
</evidence>
<comment type="subcellular location">
    <subcellularLocation>
        <location evidence="1">Membrane</location>
        <topology evidence="1">Multi-pass membrane protein</topology>
    </subcellularLocation>
</comment>
<evidence type="ECO:0000313" key="10">
    <source>
        <dbReference type="Proteomes" id="UP000439780"/>
    </source>
</evidence>
<keyword evidence="3 7" id="KW-0812">Transmembrane</keyword>
<comment type="caution">
    <text evidence="9">The sequence shown here is derived from an EMBL/GenBank/DDBJ whole genome shotgun (WGS) entry which is preliminary data.</text>
</comment>
<feature type="region of interest" description="Disordered" evidence="6">
    <location>
        <begin position="306"/>
        <end position="325"/>
    </location>
</feature>
<gene>
    <name evidence="9" type="ORF">GRI58_03580</name>
</gene>
<dbReference type="PANTHER" id="PTHR32322">
    <property type="entry name" value="INNER MEMBRANE TRANSPORTER"/>
    <property type="match status" value="1"/>
</dbReference>
<feature type="domain" description="EamA" evidence="8">
    <location>
        <begin position="18"/>
        <end position="146"/>
    </location>
</feature>
<dbReference type="GO" id="GO:0016020">
    <property type="term" value="C:membrane"/>
    <property type="evidence" value="ECO:0007669"/>
    <property type="project" value="UniProtKB-SubCell"/>
</dbReference>
<feature type="transmembrane region" description="Helical" evidence="7">
    <location>
        <begin position="159"/>
        <end position="181"/>
    </location>
</feature>
<keyword evidence="4 7" id="KW-1133">Transmembrane helix</keyword>
<name>A0A845ABS6_9SPHN</name>
<keyword evidence="5 7" id="KW-0472">Membrane</keyword>
<evidence type="ECO:0000256" key="7">
    <source>
        <dbReference type="SAM" id="Phobius"/>
    </source>
</evidence>
<feature type="transmembrane region" description="Helical" evidence="7">
    <location>
        <begin position="224"/>
        <end position="243"/>
    </location>
</feature>
<evidence type="ECO:0000256" key="6">
    <source>
        <dbReference type="SAM" id="MobiDB-lite"/>
    </source>
</evidence>
<dbReference type="PANTHER" id="PTHR32322:SF2">
    <property type="entry name" value="EAMA DOMAIN-CONTAINING PROTEIN"/>
    <property type="match status" value="1"/>
</dbReference>
<evidence type="ECO:0000256" key="3">
    <source>
        <dbReference type="ARBA" id="ARBA00022692"/>
    </source>
</evidence>
<dbReference type="InterPro" id="IPR050638">
    <property type="entry name" value="AA-Vitamin_Transporters"/>
</dbReference>
<dbReference type="RefSeq" id="WP_160752196.1">
    <property type="nucleotide sequence ID" value="NZ_WTYA01000002.1"/>
</dbReference>
<feature type="transmembrane region" description="Helical" evidence="7">
    <location>
        <begin position="193"/>
        <end position="212"/>
    </location>
</feature>